<dbReference type="InterPro" id="IPR001098">
    <property type="entry name" value="DNA-dir_DNA_pol_A_palm_dom"/>
</dbReference>
<reference evidence="5 6" key="1">
    <citation type="submission" date="2023-10" db="EMBL/GenBank/DDBJ databases">
        <title>Y20.</title>
        <authorList>
            <person name="Zhang G."/>
            <person name="Ding Y."/>
        </authorList>
    </citation>
    <scope>NUCLEOTIDE SEQUENCE [LARGE SCALE GENOMIC DNA]</scope>
    <source>
        <strain evidence="5 6">Y20</strain>
    </source>
</reference>
<name>A0AAU0ML50_9MICO</name>
<dbReference type="PANTHER" id="PTHR10133">
    <property type="entry name" value="DNA POLYMERASE I"/>
    <property type="match status" value="1"/>
</dbReference>
<comment type="catalytic activity">
    <reaction evidence="3">
        <text>DNA(n) + a 2'-deoxyribonucleoside 5'-triphosphate = DNA(n+1) + diphosphate</text>
        <dbReference type="Rhea" id="RHEA:22508"/>
        <dbReference type="Rhea" id="RHEA-COMP:17339"/>
        <dbReference type="Rhea" id="RHEA-COMP:17340"/>
        <dbReference type="ChEBI" id="CHEBI:33019"/>
        <dbReference type="ChEBI" id="CHEBI:61560"/>
        <dbReference type="ChEBI" id="CHEBI:173112"/>
        <dbReference type="EC" id="2.7.7.7"/>
    </reaction>
</comment>
<keyword evidence="5" id="KW-0540">Nuclease</keyword>
<accession>A0AAU0ML50</accession>
<dbReference type="GO" id="GO:0006261">
    <property type="term" value="P:DNA-templated DNA replication"/>
    <property type="evidence" value="ECO:0007669"/>
    <property type="project" value="InterPro"/>
</dbReference>
<evidence type="ECO:0000256" key="3">
    <source>
        <dbReference type="ARBA" id="ARBA00049244"/>
    </source>
</evidence>
<dbReference type="AlphaFoldDB" id="A0AAU0ML50"/>
<dbReference type="Gene3D" id="3.30.70.370">
    <property type="match status" value="1"/>
</dbReference>
<evidence type="ECO:0000313" key="5">
    <source>
        <dbReference type="EMBL" id="WOQ70723.1"/>
    </source>
</evidence>
<dbReference type="PANTHER" id="PTHR10133:SF27">
    <property type="entry name" value="DNA POLYMERASE NU"/>
    <property type="match status" value="1"/>
</dbReference>
<dbReference type="SMART" id="SM00482">
    <property type="entry name" value="POLAc"/>
    <property type="match status" value="1"/>
</dbReference>
<dbReference type="GO" id="GO:0003677">
    <property type="term" value="F:DNA binding"/>
    <property type="evidence" value="ECO:0007669"/>
    <property type="project" value="InterPro"/>
</dbReference>
<dbReference type="GO" id="GO:0003887">
    <property type="term" value="F:DNA-directed DNA polymerase activity"/>
    <property type="evidence" value="ECO:0007669"/>
    <property type="project" value="UniProtKB-EC"/>
</dbReference>
<dbReference type="Proteomes" id="UP001329313">
    <property type="component" value="Chromosome"/>
</dbReference>
<dbReference type="GO" id="GO:0004527">
    <property type="term" value="F:exonuclease activity"/>
    <property type="evidence" value="ECO:0007669"/>
    <property type="project" value="UniProtKB-KW"/>
</dbReference>
<dbReference type="InterPro" id="IPR002298">
    <property type="entry name" value="DNA_polymerase_A"/>
</dbReference>
<dbReference type="NCBIfam" id="NF011538">
    <property type="entry name" value="PRK14975.1-1"/>
    <property type="match status" value="1"/>
</dbReference>
<evidence type="ECO:0000256" key="1">
    <source>
        <dbReference type="ARBA" id="ARBA00012417"/>
    </source>
</evidence>
<gene>
    <name evidence="5" type="ORF">RYJ27_05905</name>
</gene>
<keyword evidence="6" id="KW-1185">Reference proteome</keyword>
<sequence length="583" mass="61602">MRASAVTSRSTDAARFLVVGLTGRNLVALVSLDGRGRETGRRSVARDVLADVLGGAGSGETTAPRIVWGDTARWYRDILARGRRVERCHDLRLCHAILAAAAHRPGGVPFAPAAAWSVASHVPLEGAPDALFEIDDAPGSVPQGIDDALAEFARQLDALSMPGAGGLRRLVAAESAGALIGAEMTAAGLPWDAVAHDGILRTVLGPRPPAGGVPSMQAALGARVRELLGDPAVSLDSQPKLLRALHRAGVPVQSTGRWELREHRHPAIEPLIEYKKLARLASANGWAWLDEWVHDGRFRPAYVPGGVVTGRWASSGGGALQIPRSLRPAVRADEGWLLVCADVAQLEPRVLAAMAGDRAMADAARGADLYAGIVERGAVTTRDEAKVAMLGAMYGATSGESGRLVPRLRRVFPHAMALVDAAAATGERGGVVTTWWGRTSPPPSHEWRALQSHAHSADADPAEEAIARRAARDRGRFTRNFVVQGTAAEWALVWLADLRARLRLLTAAPGTPSASASGPAFAHVPHLVFWLHDEVIVHTPEALAEPVAGAVREAAASAGRLLFGDFPIDFPLDLRVSRTAGKG</sequence>
<dbReference type="EC" id="2.7.7.7" evidence="1"/>
<dbReference type="EMBL" id="CP137080">
    <property type="protein sequence ID" value="WOQ70723.1"/>
    <property type="molecule type" value="Genomic_DNA"/>
</dbReference>
<organism evidence="5 6">
    <name type="scientific">Microbacterium limosum</name>
    <dbReference type="NCBI Taxonomy" id="3079935"/>
    <lineage>
        <taxon>Bacteria</taxon>
        <taxon>Bacillati</taxon>
        <taxon>Actinomycetota</taxon>
        <taxon>Actinomycetes</taxon>
        <taxon>Micrococcales</taxon>
        <taxon>Microbacteriaceae</taxon>
        <taxon>Microbacterium</taxon>
    </lineage>
</organism>
<dbReference type="Gene3D" id="1.10.150.20">
    <property type="entry name" value="5' to 3' exonuclease, C-terminal subdomain"/>
    <property type="match status" value="1"/>
</dbReference>
<dbReference type="Pfam" id="PF00476">
    <property type="entry name" value="DNA_pol_A"/>
    <property type="match status" value="1"/>
</dbReference>
<keyword evidence="2" id="KW-0235">DNA replication</keyword>
<dbReference type="SUPFAM" id="SSF56672">
    <property type="entry name" value="DNA/RNA polymerases"/>
    <property type="match status" value="1"/>
</dbReference>
<proteinExistence type="predicted"/>
<evidence type="ECO:0000313" key="6">
    <source>
        <dbReference type="Proteomes" id="UP001329313"/>
    </source>
</evidence>
<protein>
    <recommendedName>
        <fullName evidence="1">DNA-directed DNA polymerase</fullName>
        <ecNumber evidence="1">2.7.7.7</ecNumber>
    </recommendedName>
</protein>
<keyword evidence="5" id="KW-0269">Exonuclease</keyword>
<dbReference type="RefSeq" id="WP_330171792.1">
    <property type="nucleotide sequence ID" value="NZ_CP137080.1"/>
</dbReference>
<feature type="domain" description="DNA-directed DNA polymerase family A palm" evidence="4">
    <location>
        <begin position="323"/>
        <end position="543"/>
    </location>
</feature>
<keyword evidence="5" id="KW-0378">Hydrolase</keyword>
<evidence type="ECO:0000259" key="4">
    <source>
        <dbReference type="SMART" id="SM00482"/>
    </source>
</evidence>
<dbReference type="CDD" id="cd06444">
    <property type="entry name" value="DNA_pol_A"/>
    <property type="match status" value="1"/>
</dbReference>
<dbReference type="GO" id="GO:0006302">
    <property type="term" value="P:double-strand break repair"/>
    <property type="evidence" value="ECO:0007669"/>
    <property type="project" value="TreeGrafter"/>
</dbReference>
<dbReference type="KEGG" id="mliy:RYJ27_05905"/>
<evidence type="ECO:0000256" key="2">
    <source>
        <dbReference type="ARBA" id="ARBA00022705"/>
    </source>
</evidence>
<dbReference type="InterPro" id="IPR043502">
    <property type="entry name" value="DNA/RNA_pol_sf"/>
</dbReference>